<dbReference type="AlphaFoldDB" id="A0AAQ3UNE2"/>
<evidence type="ECO:0000313" key="2">
    <source>
        <dbReference type="Proteomes" id="UP001341281"/>
    </source>
</evidence>
<accession>A0AAQ3UNE2</accession>
<sequence>MIQLHNGRRQDYFQIPLPSSSHGYAGEWFYVRNTGDPPLANGAVLPPNYVYRAPVFTGVAPSKWKQWAWGRDKKQANQVDFILEKSAPSAAAICPAPSWLRPSSVGGSSHYSSGASPCGSTLGWPTRTGVRARSSLQRRFGLS</sequence>
<dbReference type="Proteomes" id="UP001341281">
    <property type="component" value="Chromosome 09"/>
</dbReference>
<name>A0AAQ3UNE2_PASNO</name>
<keyword evidence="2" id="KW-1185">Reference proteome</keyword>
<proteinExistence type="predicted"/>
<dbReference type="EMBL" id="CP144753">
    <property type="protein sequence ID" value="WVZ93365.1"/>
    <property type="molecule type" value="Genomic_DNA"/>
</dbReference>
<reference evidence="1 2" key="1">
    <citation type="submission" date="2024-02" db="EMBL/GenBank/DDBJ databases">
        <title>High-quality chromosome-scale genome assembly of Pensacola bahiagrass (Paspalum notatum Flugge var. saurae).</title>
        <authorList>
            <person name="Vega J.M."/>
            <person name="Podio M."/>
            <person name="Orjuela J."/>
            <person name="Siena L.A."/>
            <person name="Pessino S.C."/>
            <person name="Combes M.C."/>
            <person name="Mariac C."/>
            <person name="Albertini E."/>
            <person name="Pupilli F."/>
            <person name="Ortiz J.P.A."/>
            <person name="Leblanc O."/>
        </authorList>
    </citation>
    <scope>NUCLEOTIDE SEQUENCE [LARGE SCALE GENOMIC DNA]</scope>
    <source>
        <strain evidence="1">R1</strain>
        <tissue evidence="1">Leaf</tissue>
    </source>
</reference>
<protein>
    <submittedName>
        <fullName evidence="1">Uncharacterized protein</fullName>
    </submittedName>
</protein>
<evidence type="ECO:0000313" key="1">
    <source>
        <dbReference type="EMBL" id="WVZ93365.1"/>
    </source>
</evidence>
<gene>
    <name evidence="1" type="ORF">U9M48_039352</name>
</gene>
<organism evidence="1 2">
    <name type="scientific">Paspalum notatum var. saurae</name>
    <dbReference type="NCBI Taxonomy" id="547442"/>
    <lineage>
        <taxon>Eukaryota</taxon>
        <taxon>Viridiplantae</taxon>
        <taxon>Streptophyta</taxon>
        <taxon>Embryophyta</taxon>
        <taxon>Tracheophyta</taxon>
        <taxon>Spermatophyta</taxon>
        <taxon>Magnoliopsida</taxon>
        <taxon>Liliopsida</taxon>
        <taxon>Poales</taxon>
        <taxon>Poaceae</taxon>
        <taxon>PACMAD clade</taxon>
        <taxon>Panicoideae</taxon>
        <taxon>Andropogonodae</taxon>
        <taxon>Paspaleae</taxon>
        <taxon>Paspalinae</taxon>
        <taxon>Paspalum</taxon>
    </lineage>
</organism>